<dbReference type="SMART" id="SM00181">
    <property type="entry name" value="EGF"/>
    <property type="match status" value="12"/>
</dbReference>
<dbReference type="PANTHER" id="PTHR45756">
    <property type="entry name" value="PALMITOYLTRANSFERASE"/>
    <property type="match status" value="1"/>
</dbReference>
<protein>
    <submittedName>
        <fullName evidence="4">Serine/threonine protein kinase</fullName>
    </submittedName>
</protein>
<dbReference type="SUPFAM" id="SSF69318">
    <property type="entry name" value="Integrin alpha N-terminal domain"/>
    <property type="match status" value="1"/>
</dbReference>
<keyword evidence="4" id="KW-0418">Kinase</keyword>
<dbReference type="CDD" id="cd14014">
    <property type="entry name" value="STKc_PknB_like"/>
    <property type="match status" value="1"/>
</dbReference>
<dbReference type="InterPro" id="IPR006212">
    <property type="entry name" value="Furin_repeat"/>
</dbReference>
<dbReference type="eggNOG" id="KOG0192">
    <property type="taxonomic scope" value="Eukaryota"/>
</dbReference>
<keyword evidence="2" id="KW-0812">Transmembrane</keyword>
<gene>
    <name evidence="4" type="ORF">H696_06107</name>
</gene>
<accession>A0A058Z0Q4</accession>
<feature type="compositionally biased region" description="Low complexity" evidence="1">
    <location>
        <begin position="682"/>
        <end position="699"/>
    </location>
</feature>
<dbReference type="InterPro" id="IPR008271">
    <property type="entry name" value="Ser/Thr_kinase_AS"/>
</dbReference>
<feature type="domain" description="Protein kinase" evidence="3">
    <location>
        <begin position="2172"/>
        <end position="2463"/>
    </location>
</feature>
<dbReference type="Gene3D" id="1.10.510.10">
    <property type="entry name" value="Transferase(Phosphotransferase) domain 1"/>
    <property type="match status" value="1"/>
</dbReference>
<dbReference type="InterPro" id="IPR000742">
    <property type="entry name" value="EGF"/>
</dbReference>
<dbReference type="InterPro" id="IPR011009">
    <property type="entry name" value="Kinase-like_dom_sf"/>
</dbReference>
<dbReference type="InterPro" id="IPR009030">
    <property type="entry name" value="Growth_fac_rcpt_cys_sf"/>
</dbReference>
<keyword evidence="4" id="KW-0723">Serine/threonine-protein kinase</keyword>
<organism evidence="4">
    <name type="scientific">Fonticula alba</name>
    <name type="common">Slime mold</name>
    <dbReference type="NCBI Taxonomy" id="691883"/>
    <lineage>
        <taxon>Eukaryota</taxon>
        <taxon>Rotosphaerida</taxon>
        <taxon>Fonticulaceae</taxon>
        <taxon>Fonticula</taxon>
    </lineage>
</organism>
<dbReference type="Pfam" id="PF00069">
    <property type="entry name" value="Pkinase"/>
    <property type="match status" value="1"/>
</dbReference>
<feature type="region of interest" description="Disordered" evidence="1">
    <location>
        <begin position="666"/>
        <end position="773"/>
    </location>
</feature>
<dbReference type="Gene3D" id="2.10.220.10">
    <property type="entry name" value="Hormone Receptor, Insulin-like Growth Factor Receptor 1, Chain A, domain 2"/>
    <property type="match status" value="8"/>
</dbReference>
<dbReference type="InterPro" id="IPR000719">
    <property type="entry name" value="Prot_kinase_dom"/>
</dbReference>
<dbReference type="RefSeq" id="XP_009498144.1">
    <property type="nucleotide sequence ID" value="XM_009499869.1"/>
</dbReference>
<reference evidence="4" key="1">
    <citation type="submission" date="2013-04" db="EMBL/GenBank/DDBJ databases">
        <title>The Genome Sequence of Fonticula alba ATCC 38817.</title>
        <authorList>
            <consortium name="The Broad Institute Genomics Platform"/>
            <person name="Russ C."/>
            <person name="Cuomo C."/>
            <person name="Burger G."/>
            <person name="Gray M.W."/>
            <person name="Holland P.W.H."/>
            <person name="King N."/>
            <person name="Lang F.B.F."/>
            <person name="Roger A.J."/>
            <person name="Ruiz-Trillo I."/>
            <person name="Brown M."/>
            <person name="Walker B."/>
            <person name="Young S."/>
            <person name="Zeng Q."/>
            <person name="Gargeya S."/>
            <person name="Fitzgerald M."/>
            <person name="Haas B."/>
            <person name="Abouelleil A."/>
            <person name="Allen A.W."/>
            <person name="Alvarado L."/>
            <person name="Arachchi H.M."/>
            <person name="Berlin A.M."/>
            <person name="Chapman S.B."/>
            <person name="Gainer-Dewar J."/>
            <person name="Goldberg J."/>
            <person name="Griggs A."/>
            <person name="Gujja S."/>
            <person name="Hansen M."/>
            <person name="Howarth C."/>
            <person name="Imamovic A."/>
            <person name="Ireland A."/>
            <person name="Larimer J."/>
            <person name="McCowan C."/>
            <person name="Murphy C."/>
            <person name="Pearson M."/>
            <person name="Poon T.W."/>
            <person name="Priest M."/>
            <person name="Roberts A."/>
            <person name="Saif S."/>
            <person name="Shea T."/>
            <person name="Sisk P."/>
            <person name="Sykes S."/>
            <person name="Wortman J."/>
            <person name="Nusbaum C."/>
            <person name="Birren B."/>
        </authorList>
    </citation>
    <scope>NUCLEOTIDE SEQUENCE [LARGE SCALE GENOMIC DNA]</scope>
    <source>
        <strain evidence="4">ATCC 38817</strain>
    </source>
</reference>
<dbReference type="SMART" id="SM00220">
    <property type="entry name" value="S_TKc"/>
    <property type="match status" value="1"/>
</dbReference>
<feature type="transmembrane region" description="Helical" evidence="2">
    <location>
        <begin position="2093"/>
        <end position="2119"/>
    </location>
</feature>
<evidence type="ECO:0000256" key="2">
    <source>
        <dbReference type="SAM" id="Phobius"/>
    </source>
</evidence>
<name>A0A058Z0Q4_FONAL</name>
<evidence type="ECO:0000313" key="5">
    <source>
        <dbReference type="Proteomes" id="UP000030693"/>
    </source>
</evidence>
<dbReference type="eggNOG" id="KOG3525">
    <property type="taxonomic scope" value="Eukaryota"/>
</dbReference>
<dbReference type="GeneID" id="20530832"/>
<dbReference type="PROSITE" id="PS50011">
    <property type="entry name" value="PROTEIN_KINASE_DOM"/>
    <property type="match status" value="1"/>
</dbReference>
<dbReference type="CDD" id="cd00064">
    <property type="entry name" value="FU"/>
    <property type="match status" value="9"/>
</dbReference>
<keyword evidence="2" id="KW-0472">Membrane</keyword>
<dbReference type="InterPro" id="IPR028994">
    <property type="entry name" value="Integrin_alpha_N"/>
</dbReference>
<evidence type="ECO:0000313" key="4">
    <source>
        <dbReference type="EMBL" id="KCV67468.1"/>
    </source>
</evidence>
<keyword evidence="2" id="KW-1133">Transmembrane helix</keyword>
<dbReference type="SUPFAM" id="SSF56112">
    <property type="entry name" value="Protein kinase-like (PK-like)"/>
    <property type="match status" value="1"/>
</dbReference>
<sequence>MSVSAGSQVTVSFSSPQWPYYQASQVISLTYNVRSAHPFLLHDRAFWLPRIMELWPQGLQVDASREPGLAEGINIGENILVLQEDPLGREFQVTSEWYDSLLVSTISGPAGSRTMVQSWNGLEHCVRSQTHGACVWIQTYPTPGGANIHMGRVGRTAGGSTSSEQEPPMVGIISDGRIGRRPLATTPVAGALWLEADNHLGLDTVLVLHEAPSELEDDICWLGWQPRLVKDEAQAAHVPEPERLLADPLPCGQLLGLPAVGATGRPPVLLAARRPAADGPVLYILRNRARPGDNRPRFEAPVALLTTGQLGHPAGKRLDHVQVIVDRHGLTPTRAVLFLADGNWVFRVVLEQDTTYDGAGHSHHIQVMVEPLIPRHTAAVFGPEPKMMLALDIDGDGVSELAILKPEDRTLVIFRQASEDNGCGCGRAGQCTIPDEWHAIPCESTDARCVPWPTGMRVADLCTCGAGHHSDPTGEELCVQCNSTVSGVFPPTFGVDCVACEVDGCYLCTASGRCLRCRPGLVLTPDGQCATACPDPDAPVEDGQCRSPTPADVWVSAAEVQAHASWAGARVVDVSNLRPVTHPAMLPGSRAIASTFPSLHVLAPGDPQGRDSVWLLPAASLLADGRASPFGRLHLRNAVHWLRDTCFHLAPGVVTNNLSATASMAADTTAGPMPPPRREGRFPGWPGRPAGGAPWRRPSGAGGDRAASTWARGGEAPHGEEADLRAGAHGAAPASSRPRHPRPEAMSGLAAGWGAFASPPGEGPTAAGVTPVQSRVDHSRADIVARDIIVSQELPIRRPWFAALAEPFPAADPQPGASATGQQAHPEGMYIQQKIGYFYTVFEMVAGVEVAEDEGRICSADGVLLPAVTRLTRHGSLEGTQVFGGENCFSQDVWLPFPASELSMPPGTQDWWLSQDAYLLLRQPTTGAAQPSLVFIWPANDWIPARPECHLRMMEIPLIPGSWRLPIVAIHESLMALETEYFFMRVPSIREFHPTASASGPGVVYFENPLIAEHKLLVALAPEEPAIMADLQLVTMLPSNSHWYMVFVRTDGQADSIMAMPVDCLVENHANWQEAPRTYGTPGRSWPTARPTYGCEALLLETRPLEGDGPHGRPLARARDMNSDGLDDLVLHWPTSGRVVVYMTQSTLPLSFRQTVVLPGRVTTESMAPLATEYPVLLDPTLFMVDVDGDRFLDIVILEHAAAAATTTTSAMMMADQGAGLSSLPPAAPPLTLRVFGRSDQTNGWCPAGVDFDPLTGECQCPGQLRHMTPLSDECECIEHALPVAPGAADCTCPATMVPGVGRCICEAGLLPVADEATGKAIAPARCEACHASCAACSATRPGLCAACPLGQLLLAGVCVPSCGSGFFVGPDGRQCITCAATCAACLGPASSQCTACAGNRYLPGGVPGTCRACDAACNKCLGPTASQCVACAAGWLRAPSGECVRTCPEGTGLSAPGSGVCAACADPGCAMCVTAQAGAICQACRDGLQIDPSGKRCIQCHASCDTCSDDGPAGCLTCAPGLLMHESACVAACPAGTFASGALCERCSSRCATCSGPLSSECLSCPDGWLQQADGACLPGPCPTCVCNVADCEACSPTDPDECLMCGPGLLLSPDGTCTSACPSGMYAPPSGDKCQACDVSCAECTSGQQSACTACPGTHVLHHGKCQEACPAMWFSQEGGVCTPCHGSCLSCGGSGEDQCQVCLRSHIFHQNHCLKNCPPSSTPLAGRCVECDMSCVECVGPTPGQCTACSPARPQLWEGSCLEECPLGTFSEAGVCLPCGPYCLSCVGAASHQCTQCAGDLLLHPTHGCVSACGTGLLPEGNRCVPCDAGCRHCQDTPGHCVQCPAGTFLGTTPGTCVAACGDREFVDMSLPTTARCVGCHGDCASCEGGPRAEHCTTCVPGLTLRVGTGCAADCPAGFFEAEGPWPGTRQCARCAAECTACTGPDAPACTRCIEDRLLLVGSGVCLPVEQAACPSGWHMDAAGRRCLRCSDGCLSCDGAAEDCEQCTPGMHSIRLLDRKPTDGAPVGTGPRTCVVLCPDGWFVQAAGSASHCASCDGVCATCDGPGPDGCLLRDCNQPGACPKTGARSLLLTVVLPVALLLLLLLIALLVFFLLWRRRRAAAAAAAKQEAIPMQYIGNPEDMTIMNTVIELSLPGHLLLTPEVDYRVERQGKPLGQGAQAVVLSCALLRDDLVAAAGGSAGAVKMVPPDSAFRKQFEPLLDQEIAILSLLLADGGSPFVCRLVGYSTAAPGPALIMPHYPGVLSGLLATGALSPAQALGLAADIAAGVAFIHAHGVVHKDLKPENVFVRPDPADPARLQPVIGDFGVALVLNRFSVIPTLGDVAAGSLPYAPPETLARLYGLPFALAPPEGSVVSLLKVDIYSLGVLLFSLVSRVQPWADTAPEEIPAAVLAGRRPHSEVQPDHAPWLGDYRWVYQEAWAADPRERPSAADMATRLSDLAAGWTGPR</sequence>
<dbReference type="SMART" id="SM00261">
    <property type="entry name" value="FU"/>
    <property type="match status" value="16"/>
</dbReference>
<dbReference type="GO" id="GO:0005524">
    <property type="term" value="F:ATP binding"/>
    <property type="evidence" value="ECO:0007669"/>
    <property type="project" value="InterPro"/>
</dbReference>
<dbReference type="PROSITE" id="PS00108">
    <property type="entry name" value="PROTEIN_KINASE_ST"/>
    <property type="match status" value="1"/>
</dbReference>
<dbReference type="EMBL" id="KB932218">
    <property type="protein sequence ID" value="KCV67468.1"/>
    <property type="molecule type" value="Genomic_DNA"/>
</dbReference>
<dbReference type="OrthoDB" id="541276at2759"/>
<dbReference type="SUPFAM" id="SSF57184">
    <property type="entry name" value="Growth factor receptor domain"/>
    <property type="match status" value="8"/>
</dbReference>
<dbReference type="PANTHER" id="PTHR45756:SF1">
    <property type="entry name" value="PROTEIN KINASE DOMAIN CONTAINING PROTEIN"/>
    <property type="match status" value="1"/>
</dbReference>
<dbReference type="Proteomes" id="UP000030693">
    <property type="component" value="Unassembled WGS sequence"/>
</dbReference>
<proteinExistence type="predicted"/>
<feature type="compositionally biased region" description="Basic and acidic residues" evidence="1">
    <location>
        <begin position="715"/>
        <end position="726"/>
    </location>
</feature>
<evidence type="ECO:0000259" key="3">
    <source>
        <dbReference type="PROSITE" id="PS50011"/>
    </source>
</evidence>
<keyword evidence="4" id="KW-0808">Transferase</keyword>
<dbReference type="GO" id="GO:0004674">
    <property type="term" value="F:protein serine/threonine kinase activity"/>
    <property type="evidence" value="ECO:0007669"/>
    <property type="project" value="UniProtKB-KW"/>
</dbReference>
<dbReference type="InterPro" id="IPR053215">
    <property type="entry name" value="TKL_Ser/Thr_kinase"/>
</dbReference>
<keyword evidence="5" id="KW-1185">Reference proteome</keyword>
<evidence type="ECO:0000256" key="1">
    <source>
        <dbReference type="SAM" id="MobiDB-lite"/>
    </source>
</evidence>